<gene>
    <name evidence="1" type="ORF">N7532_000175</name>
</gene>
<reference evidence="1" key="2">
    <citation type="journal article" date="2023" name="IMA Fungus">
        <title>Comparative genomic study of the Penicillium genus elucidates a diverse pangenome and 15 lateral gene transfer events.</title>
        <authorList>
            <person name="Petersen C."/>
            <person name="Sorensen T."/>
            <person name="Nielsen M.R."/>
            <person name="Sondergaard T.E."/>
            <person name="Sorensen J.L."/>
            <person name="Fitzpatrick D.A."/>
            <person name="Frisvad J.C."/>
            <person name="Nielsen K.L."/>
        </authorList>
    </citation>
    <scope>NUCLEOTIDE SEQUENCE</scope>
    <source>
        <strain evidence="1">IBT 30761</strain>
    </source>
</reference>
<protein>
    <recommendedName>
        <fullName evidence="3">AAA+ ATPase domain-containing protein</fullName>
    </recommendedName>
</protein>
<dbReference type="RefSeq" id="XP_056479903.1">
    <property type="nucleotide sequence ID" value="XM_056612679.1"/>
</dbReference>
<name>A0A9W9G5M8_9EURO</name>
<sequence length="541" mass="60140">MEDQSMSMAQGLEDQAAGHLRFIKASEAEQPKTRLESQKSTEEIQMAPIFTHAAHATIQANPSEQPAVFPQYGLIGSEVTETTKADHTDTLIYTNTTAPWAAMICGSQGSGKSHTLSCILENCLIKSLPVGNLTSPLAGLVFHYDKFTGFTSTQLCEAAYLCSAKIPVRILVSPTNFVTMKDLYSQAEGLSPKHHPITVKPMFIPPESLTTAMMKTLMGVDNKSDCPLYMEMVLQILREMATADQGRQGFNYTLFRQRIDAAPFKDGQLAPLKIRLSILESFLSPATSTGGFSDQPPANFDAWKAQVKDLWRFDKGTLTIVDLSCPFVGPDDACALFNICISLFMKSRQKIGRILVLDEAHKYLVGKYPEAHALTDTLLSLIRQQRHLGTRVVVATQEPTIASDLLDLCNVTIVHRFSSPAWFAAIERHIAGAALKKQPNTSSKLFEKIVSLPTGEALVFCPSAVIIMKKKKHDFEEGYKTEKYTEDSRDLDVWFYTPTPERKEENERKGEKCLSRMGAEHIHLRVRDRLTLDGGRSMLAM</sequence>
<dbReference type="SUPFAM" id="SSF52540">
    <property type="entry name" value="P-loop containing nucleoside triphosphate hydrolases"/>
    <property type="match status" value="1"/>
</dbReference>
<dbReference type="OrthoDB" id="2316594at2759"/>
<dbReference type="Gene3D" id="3.40.50.300">
    <property type="entry name" value="P-loop containing nucleotide triphosphate hydrolases"/>
    <property type="match status" value="1"/>
</dbReference>
<dbReference type="GeneID" id="81351658"/>
<keyword evidence="2" id="KW-1185">Reference proteome</keyword>
<dbReference type="EMBL" id="JAPQKI010000001">
    <property type="protein sequence ID" value="KAJ5112130.1"/>
    <property type="molecule type" value="Genomic_DNA"/>
</dbReference>
<proteinExistence type="predicted"/>
<dbReference type="Proteomes" id="UP001149074">
    <property type="component" value="Unassembled WGS sequence"/>
</dbReference>
<reference evidence="1" key="1">
    <citation type="submission" date="2022-11" db="EMBL/GenBank/DDBJ databases">
        <authorList>
            <person name="Petersen C."/>
        </authorList>
    </citation>
    <scope>NUCLEOTIDE SEQUENCE</scope>
    <source>
        <strain evidence="1">IBT 30761</strain>
    </source>
</reference>
<dbReference type="AlphaFoldDB" id="A0A9W9G5M8"/>
<comment type="caution">
    <text evidence="1">The sequence shown here is derived from an EMBL/GenBank/DDBJ whole genome shotgun (WGS) entry which is preliminary data.</text>
</comment>
<accession>A0A9W9G5M8</accession>
<evidence type="ECO:0000313" key="1">
    <source>
        <dbReference type="EMBL" id="KAJ5112130.1"/>
    </source>
</evidence>
<evidence type="ECO:0008006" key="3">
    <source>
        <dbReference type="Google" id="ProtNLM"/>
    </source>
</evidence>
<dbReference type="InterPro" id="IPR027417">
    <property type="entry name" value="P-loop_NTPase"/>
</dbReference>
<evidence type="ECO:0000313" key="2">
    <source>
        <dbReference type="Proteomes" id="UP001149074"/>
    </source>
</evidence>
<organism evidence="1 2">
    <name type="scientific">Penicillium argentinense</name>
    <dbReference type="NCBI Taxonomy" id="1131581"/>
    <lineage>
        <taxon>Eukaryota</taxon>
        <taxon>Fungi</taxon>
        <taxon>Dikarya</taxon>
        <taxon>Ascomycota</taxon>
        <taxon>Pezizomycotina</taxon>
        <taxon>Eurotiomycetes</taxon>
        <taxon>Eurotiomycetidae</taxon>
        <taxon>Eurotiales</taxon>
        <taxon>Aspergillaceae</taxon>
        <taxon>Penicillium</taxon>
    </lineage>
</organism>